<dbReference type="RefSeq" id="WP_323392388.1">
    <property type="nucleotide sequence ID" value="NZ_JBEPDZ010000038.1"/>
</dbReference>
<feature type="region of interest" description="Disordered" evidence="2">
    <location>
        <begin position="694"/>
        <end position="805"/>
    </location>
</feature>
<keyword evidence="3" id="KW-0472">Membrane</keyword>
<keyword evidence="5" id="KW-1185">Reference proteome</keyword>
<feature type="transmembrane region" description="Helical" evidence="3">
    <location>
        <begin position="508"/>
        <end position="526"/>
    </location>
</feature>
<feature type="compositionally biased region" description="Low complexity" evidence="2">
    <location>
        <begin position="755"/>
        <end position="773"/>
    </location>
</feature>
<evidence type="ECO:0000313" key="4">
    <source>
        <dbReference type="EMBL" id="MQT02824.1"/>
    </source>
</evidence>
<sequence>MATKPATRRRRQPAANTKPRNGRAKAPATPPSIPAQAAAENTVPLVFEETDPVVADAADRAADLRDLAVDDVARILADGQVRAAELLDGARTEAASITEAANAEQARLLAVAATDADQVRTKAAATAASDADQRRAAAEATAEQLLADARRDADAVTTTAAGEADQVLADAKTAAEQLLAGARRQAEEITSAAAVEAEQVAATAAAMAEQVRAEAAKALADAESACTELVAGAELTAAQTRTRATADAEQLLERVRGEADRLRESADAQAAQVKAGAEKAAAELREDAAREREASRADAARTRTLAEEDISRLRATAAEDAERLTRTTREEADRILAAARTKRDADLAEAEQALAQARLREADADVTLKAADEFVAEAAARMKRATDRTEQALERKRLKLQAGEERRDAKEARKAKARELRAADRAGKPAVTDRVKQFVKVNAERLMVIGPITAPMAVAWTGQAGFAEDILGWVVPFTVLFAAAWELSTAFVGWMYHQARQGGDAGTLYRVSTWIFALGAAVMNFWHASGEPVPGSRVWDAKAEIWTEQITYWHFTPKAVAFAAMSIVGMVLWELYASLIHRRKLREDGRVAKARPSIGAVRWFRYPVHSFTAWSLAITDPRLTTLDRAWTAAGAELADRKAVRTGLALHRVIVPRIAADDHGPAAIPTVLTLTRTDRNGPLESLVPVRPVQPGGYAVRSGPGERNAVHGPVRTAGAMDRTGGPALALEAGPAGSQGADLLTGPGPDRGSRTAPAAQGAATTRRVTVRTADAAPGPWEPDRTGPADQEAPDEIDGPDRGEDGGPDLTVITLTDLERTALDRLRTANEPLNRTNIAKAVRTEGGSIATDRAGQIAVALKQHTVR</sequence>
<evidence type="ECO:0008006" key="6">
    <source>
        <dbReference type="Google" id="ProtNLM"/>
    </source>
</evidence>
<feature type="transmembrane region" description="Helical" evidence="3">
    <location>
        <begin position="559"/>
        <end position="580"/>
    </location>
</feature>
<keyword evidence="3" id="KW-1133">Transmembrane helix</keyword>
<keyword evidence="1" id="KW-0175">Coiled coil</keyword>
<protein>
    <recommendedName>
        <fullName evidence="6">Large Ala/Glu-rich protein</fullName>
    </recommendedName>
</protein>
<evidence type="ECO:0000256" key="1">
    <source>
        <dbReference type="SAM" id="Coils"/>
    </source>
</evidence>
<evidence type="ECO:0000256" key="3">
    <source>
        <dbReference type="SAM" id="Phobius"/>
    </source>
</evidence>
<feature type="coiled-coil region" evidence="1">
    <location>
        <begin position="345"/>
        <end position="420"/>
    </location>
</feature>
<dbReference type="Proteomes" id="UP000419138">
    <property type="component" value="Unassembled WGS sequence"/>
</dbReference>
<comment type="caution">
    <text evidence="4">The sequence shown here is derived from an EMBL/GenBank/DDBJ whole genome shotgun (WGS) entry which is preliminary data.</text>
</comment>
<feature type="coiled-coil region" evidence="1">
    <location>
        <begin position="245"/>
        <end position="294"/>
    </location>
</feature>
<feature type="region of interest" description="Disordered" evidence="2">
    <location>
        <begin position="1"/>
        <end position="35"/>
    </location>
</feature>
<accession>A0A646KKJ9</accession>
<feature type="compositionally biased region" description="Basic residues" evidence="2">
    <location>
        <begin position="1"/>
        <end position="12"/>
    </location>
</feature>
<name>A0A646KKJ9_STRJU</name>
<organism evidence="4 5">
    <name type="scientific">Streptomyces jumonjinensis</name>
    <dbReference type="NCBI Taxonomy" id="1945"/>
    <lineage>
        <taxon>Bacteria</taxon>
        <taxon>Bacillati</taxon>
        <taxon>Actinomycetota</taxon>
        <taxon>Actinomycetes</taxon>
        <taxon>Kitasatosporales</taxon>
        <taxon>Streptomycetaceae</taxon>
        <taxon>Streptomyces</taxon>
    </lineage>
</organism>
<proteinExistence type="predicted"/>
<feature type="compositionally biased region" description="Low complexity" evidence="2">
    <location>
        <begin position="722"/>
        <end position="733"/>
    </location>
</feature>
<reference evidence="4 5" key="1">
    <citation type="submission" date="2019-05" db="EMBL/GenBank/DDBJ databases">
        <title>Comparative genomics and metabolomics analyses of clavulanic acid producing Streptomyces species provides insight into specialized metabolism and evolution of beta-lactam biosynthetic gene clusters.</title>
        <authorList>
            <person name="Moore M.A."/>
            <person name="Cruz-Morales P."/>
            <person name="Barona Gomez F."/>
            <person name="Kapil T."/>
        </authorList>
    </citation>
    <scope>NUCLEOTIDE SEQUENCE [LARGE SCALE GENOMIC DNA]</scope>
    <source>
        <strain evidence="4 5">NRRL 5741</strain>
    </source>
</reference>
<keyword evidence="3" id="KW-0812">Transmembrane</keyword>
<evidence type="ECO:0000256" key="2">
    <source>
        <dbReference type="SAM" id="MobiDB-lite"/>
    </source>
</evidence>
<dbReference type="AlphaFoldDB" id="A0A646KKJ9"/>
<dbReference type="EMBL" id="VCLA01000157">
    <property type="protein sequence ID" value="MQT02824.1"/>
    <property type="molecule type" value="Genomic_DNA"/>
</dbReference>
<evidence type="ECO:0000313" key="5">
    <source>
        <dbReference type="Proteomes" id="UP000419138"/>
    </source>
</evidence>
<gene>
    <name evidence="4" type="ORF">FF041_22315</name>
</gene>
<feature type="transmembrane region" description="Helical" evidence="3">
    <location>
        <begin position="473"/>
        <end position="496"/>
    </location>
</feature>